<comment type="caution">
    <text evidence="1">The sequence shown here is derived from an EMBL/GenBank/DDBJ whole genome shotgun (WGS) entry which is preliminary data.</text>
</comment>
<dbReference type="EMBL" id="VITO01000033">
    <property type="protein sequence ID" value="TWB14136.1"/>
    <property type="molecule type" value="Genomic_DNA"/>
</dbReference>
<dbReference type="AlphaFoldDB" id="A0A560EXS1"/>
<protein>
    <submittedName>
        <fullName evidence="1">Uncharacterized protein</fullName>
    </submittedName>
</protein>
<sequence length="361" mass="40545">MPETNWHVFRGLPGAREENFEKLCRSLVRRHYGRFGRFRQLANQPGVEFHLQLTEPCDLGAPPRWIGWQCKWYELANGQDLGAVRRSKIIEGIEKTRKHVPGVTDWKLWTHHTLTKVDQEWFFALEKERFPELKLDLLTATDIEDLLVGPGALLRETYFGELVLTPELLTEQYKLAAAPFTRRYQPEVHVVVGAEEEVLRRLGDQSAWELLSKISRSLRKNCADVADLTDNTKNEIRVEVKSVLDRGAFSADLLDNLHAMLGKGDFDTVQQLLMANPSQPIRYERLLSKLRGARSDGAPLTANLVADFHAVSSALRKLERSIGIRAMAVIAAAGEGKSELAVKVTKGEGEFPGGVLLLAGC</sequence>
<dbReference type="Proteomes" id="UP000316545">
    <property type="component" value="Unassembled WGS sequence"/>
</dbReference>
<dbReference type="RefSeq" id="WP_211102844.1">
    <property type="nucleotide sequence ID" value="NZ_VITO01000033.1"/>
</dbReference>
<proteinExistence type="predicted"/>
<organism evidence="1 2">
    <name type="scientific">Nitrospirillum amazonense</name>
    <dbReference type="NCBI Taxonomy" id="28077"/>
    <lineage>
        <taxon>Bacteria</taxon>
        <taxon>Pseudomonadati</taxon>
        <taxon>Pseudomonadota</taxon>
        <taxon>Alphaproteobacteria</taxon>
        <taxon>Rhodospirillales</taxon>
        <taxon>Azospirillaceae</taxon>
        <taxon>Nitrospirillum</taxon>
    </lineage>
</organism>
<evidence type="ECO:0000313" key="1">
    <source>
        <dbReference type="EMBL" id="TWB14136.1"/>
    </source>
</evidence>
<evidence type="ECO:0000313" key="2">
    <source>
        <dbReference type="Proteomes" id="UP000316545"/>
    </source>
</evidence>
<gene>
    <name evidence="1" type="ORF">FBZ88_13362</name>
</gene>
<name>A0A560EXS1_9PROT</name>
<accession>A0A560EXS1</accession>
<keyword evidence="2" id="KW-1185">Reference proteome</keyword>
<reference evidence="1 2" key="1">
    <citation type="submission" date="2019-06" db="EMBL/GenBank/DDBJ databases">
        <title>Genomic Encyclopedia of Type Strains, Phase IV (KMG-V): Genome sequencing to study the core and pangenomes of soil and plant-associated prokaryotes.</title>
        <authorList>
            <person name="Whitman W."/>
        </authorList>
    </citation>
    <scope>NUCLEOTIDE SEQUENCE [LARGE SCALE GENOMIC DNA]</scope>
    <source>
        <strain evidence="1 2">BR 11865</strain>
    </source>
</reference>